<dbReference type="RefSeq" id="WP_057894720.1">
    <property type="nucleotide sequence ID" value="NZ_AYZQ01000003.1"/>
</dbReference>
<gene>
    <name evidence="2" type="ORF">FC34_GL001437</name>
</gene>
<dbReference type="STRING" id="1423727.FC34_GL001437"/>
<keyword evidence="1" id="KW-0472">Membrane</keyword>
<dbReference type="AlphaFoldDB" id="A0A0R2AWE6"/>
<dbReference type="OrthoDB" id="9987875at2"/>
<evidence type="ECO:0000256" key="1">
    <source>
        <dbReference type="SAM" id="Phobius"/>
    </source>
</evidence>
<dbReference type="Proteomes" id="UP000051672">
    <property type="component" value="Unassembled WGS sequence"/>
</dbReference>
<keyword evidence="1" id="KW-1133">Transmembrane helix</keyword>
<name>A0A0R2AWE6_9LACO</name>
<dbReference type="PATRIC" id="fig|1423727.3.peg.1456"/>
<evidence type="ECO:0000313" key="3">
    <source>
        <dbReference type="Proteomes" id="UP000051672"/>
    </source>
</evidence>
<sequence>MKTVVIAALIMLAVIIAVMLLAAIIWQFIDGLKHQWHPKTSFGNKCSQVIGWLITILPGV</sequence>
<dbReference type="EMBL" id="AYZQ01000003">
    <property type="protein sequence ID" value="KRM71777.1"/>
    <property type="molecule type" value="Genomic_DNA"/>
</dbReference>
<keyword evidence="1" id="KW-0812">Transmembrane</keyword>
<accession>A0A0R2AWE6</accession>
<keyword evidence="3" id="KW-1185">Reference proteome</keyword>
<evidence type="ECO:0000313" key="2">
    <source>
        <dbReference type="EMBL" id="KRM71777.1"/>
    </source>
</evidence>
<feature type="transmembrane region" description="Helical" evidence="1">
    <location>
        <begin position="6"/>
        <end position="29"/>
    </location>
</feature>
<proteinExistence type="predicted"/>
<organism evidence="2 3">
    <name type="scientific">Lacticaseibacillus brantae DSM 23927</name>
    <dbReference type="NCBI Taxonomy" id="1423727"/>
    <lineage>
        <taxon>Bacteria</taxon>
        <taxon>Bacillati</taxon>
        <taxon>Bacillota</taxon>
        <taxon>Bacilli</taxon>
        <taxon>Lactobacillales</taxon>
        <taxon>Lactobacillaceae</taxon>
        <taxon>Lacticaseibacillus</taxon>
    </lineage>
</organism>
<reference evidence="2 3" key="1">
    <citation type="journal article" date="2015" name="Genome Announc.">
        <title>Expanding the biotechnology potential of lactobacilli through comparative genomics of 213 strains and associated genera.</title>
        <authorList>
            <person name="Sun Z."/>
            <person name="Harris H.M."/>
            <person name="McCann A."/>
            <person name="Guo C."/>
            <person name="Argimon S."/>
            <person name="Zhang W."/>
            <person name="Yang X."/>
            <person name="Jeffery I.B."/>
            <person name="Cooney J.C."/>
            <person name="Kagawa T.F."/>
            <person name="Liu W."/>
            <person name="Song Y."/>
            <person name="Salvetti E."/>
            <person name="Wrobel A."/>
            <person name="Rasinkangas P."/>
            <person name="Parkhill J."/>
            <person name="Rea M.C."/>
            <person name="O'Sullivan O."/>
            <person name="Ritari J."/>
            <person name="Douillard F.P."/>
            <person name="Paul Ross R."/>
            <person name="Yang R."/>
            <person name="Briner A.E."/>
            <person name="Felis G.E."/>
            <person name="de Vos W.M."/>
            <person name="Barrangou R."/>
            <person name="Klaenhammer T.R."/>
            <person name="Caufield P.W."/>
            <person name="Cui Y."/>
            <person name="Zhang H."/>
            <person name="O'Toole P.W."/>
        </authorList>
    </citation>
    <scope>NUCLEOTIDE SEQUENCE [LARGE SCALE GENOMIC DNA]</scope>
    <source>
        <strain evidence="2 3">DSM 23927</strain>
    </source>
</reference>
<comment type="caution">
    <text evidence="2">The sequence shown here is derived from an EMBL/GenBank/DDBJ whole genome shotgun (WGS) entry which is preliminary data.</text>
</comment>
<protein>
    <submittedName>
        <fullName evidence="2">Uncharacterized protein</fullName>
    </submittedName>
</protein>